<evidence type="ECO:0000256" key="1">
    <source>
        <dbReference type="ARBA" id="ARBA00007587"/>
    </source>
</evidence>
<dbReference type="GO" id="GO:0004797">
    <property type="term" value="F:thymidine kinase activity"/>
    <property type="evidence" value="ECO:0007669"/>
    <property type="project" value="UniProtKB-EC"/>
</dbReference>
<dbReference type="EMBL" id="MN738892">
    <property type="protein sequence ID" value="QHT30132.1"/>
    <property type="molecule type" value="Genomic_DNA"/>
</dbReference>
<dbReference type="PANTHER" id="PTHR11441">
    <property type="entry name" value="THYMIDINE KINASE"/>
    <property type="match status" value="1"/>
</dbReference>
<dbReference type="AlphaFoldDB" id="A0A6C0EN54"/>
<dbReference type="GO" id="GO:0046104">
    <property type="term" value="P:thymidine metabolic process"/>
    <property type="evidence" value="ECO:0007669"/>
    <property type="project" value="TreeGrafter"/>
</dbReference>
<dbReference type="Gene3D" id="3.30.60.20">
    <property type="match status" value="1"/>
</dbReference>
<dbReference type="FunFam" id="3.40.50.300:FF:000948">
    <property type="entry name" value="Thymidine kinase"/>
    <property type="match status" value="1"/>
</dbReference>
<dbReference type="GO" id="GO:0046872">
    <property type="term" value="F:metal ion binding"/>
    <property type="evidence" value="ECO:0007669"/>
    <property type="project" value="UniProtKB-KW"/>
</dbReference>
<dbReference type="Gene3D" id="3.40.50.300">
    <property type="entry name" value="P-loop containing nucleotide triphosphate hydrolases"/>
    <property type="match status" value="1"/>
</dbReference>
<reference evidence="11" key="1">
    <citation type="journal article" date="2020" name="Nature">
        <title>Giant virus diversity and host interactions through global metagenomics.</title>
        <authorList>
            <person name="Schulz F."/>
            <person name="Roux S."/>
            <person name="Paez-Espino D."/>
            <person name="Jungbluth S."/>
            <person name="Walsh D.A."/>
            <person name="Denef V.J."/>
            <person name="McMahon K.D."/>
            <person name="Konstantinidis K.T."/>
            <person name="Eloe-Fadrosh E.A."/>
            <person name="Kyrpides N.C."/>
            <person name="Woyke T."/>
        </authorList>
    </citation>
    <scope>NUCLEOTIDE SEQUENCE</scope>
    <source>
        <strain evidence="11">GVMAG-M-3300009149-34</strain>
    </source>
</reference>
<dbReference type="SUPFAM" id="SSF52540">
    <property type="entry name" value="P-loop containing nucleoside triphosphate hydrolases"/>
    <property type="match status" value="1"/>
</dbReference>
<dbReference type="InterPro" id="IPR001267">
    <property type="entry name" value="Thymidine_kinase"/>
</dbReference>
<keyword evidence="6" id="KW-0547">Nucleotide-binding</keyword>
<evidence type="ECO:0000313" key="11">
    <source>
        <dbReference type="EMBL" id="QHT30132.1"/>
    </source>
</evidence>
<evidence type="ECO:0000256" key="2">
    <source>
        <dbReference type="ARBA" id="ARBA00012118"/>
    </source>
</evidence>
<comment type="catalytic activity">
    <reaction evidence="10">
        <text>thymidine + ATP = dTMP + ADP + H(+)</text>
        <dbReference type="Rhea" id="RHEA:19129"/>
        <dbReference type="ChEBI" id="CHEBI:15378"/>
        <dbReference type="ChEBI" id="CHEBI:17748"/>
        <dbReference type="ChEBI" id="CHEBI:30616"/>
        <dbReference type="ChEBI" id="CHEBI:63528"/>
        <dbReference type="ChEBI" id="CHEBI:456216"/>
        <dbReference type="EC" id="2.7.1.21"/>
    </reaction>
</comment>
<dbReference type="SUPFAM" id="SSF57716">
    <property type="entry name" value="Glucocorticoid receptor-like (DNA-binding domain)"/>
    <property type="match status" value="1"/>
</dbReference>
<keyword evidence="3" id="KW-0237">DNA synthesis</keyword>
<evidence type="ECO:0000256" key="8">
    <source>
        <dbReference type="ARBA" id="ARBA00022833"/>
    </source>
</evidence>
<evidence type="ECO:0000256" key="3">
    <source>
        <dbReference type="ARBA" id="ARBA00022634"/>
    </source>
</evidence>
<keyword evidence="9" id="KW-0067">ATP-binding</keyword>
<dbReference type="GO" id="GO:0071897">
    <property type="term" value="P:DNA biosynthetic process"/>
    <property type="evidence" value="ECO:0007669"/>
    <property type="project" value="UniProtKB-KW"/>
</dbReference>
<sequence length="195" mass="22413">MANIIIPTTMSQPTAYLKVIIGPMWSGKSTEVINIYKHNCIAQISTLVVNYDEDQRYHEQKLSTHDKTMIPCKRFNKLSDLVKYKDLSKFKCVVIDEAQFFEDLKESVEILLSMNKFVYVCGLDGDFQMKKFGYVLDIIPIADEVIKKQALCAICRNGKKASFTKRLLKEGHTDTTQKLIGTNNYIPVCRECHQF</sequence>
<dbReference type="GO" id="GO:0005524">
    <property type="term" value="F:ATP binding"/>
    <property type="evidence" value="ECO:0007669"/>
    <property type="project" value="UniProtKB-KW"/>
</dbReference>
<keyword evidence="8" id="KW-0862">Zinc</keyword>
<comment type="similarity">
    <text evidence="1">Belongs to the thymidine kinase family.</text>
</comment>
<keyword evidence="5" id="KW-0479">Metal-binding</keyword>
<accession>A0A6C0EN54</accession>
<evidence type="ECO:0000256" key="9">
    <source>
        <dbReference type="ARBA" id="ARBA00022840"/>
    </source>
</evidence>
<keyword evidence="4" id="KW-0808">Transferase</keyword>
<evidence type="ECO:0000256" key="4">
    <source>
        <dbReference type="ARBA" id="ARBA00022679"/>
    </source>
</evidence>
<organism evidence="11">
    <name type="scientific">viral metagenome</name>
    <dbReference type="NCBI Taxonomy" id="1070528"/>
    <lineage>
        <taxon>unclassified sequences</taxon>
        <taxon>metagenomes</taxon>
        <taxon>organismal metagenomes</taxon>
    </lineage>
</organism>
<evidence type="ECO:0000256" key="7">
    <source>
        <dbReference type="ARBA" id="ARBA00022777"/>
    </source>
</evidence>
<evidence type="ECO:0000256" key="6">
    <source>
        <dbReference type="ARBA" id="ARBA00022741"/>
    </source>
</evidence>
<dbReference type="InterPro" id="IPR027417">
    <property type="entry name" value="P-loop_NTPase"/>
</dbReference>
<dbReference type="PANTHER" id="PTHR11441:SF0">
    <property type="entry name" value="THYMIDINE KINASE, CYTOSOLIC"/>
    <property type="match status" value="1"/>
</dbReference>
<keyword evidence="7" id="KW-0418">Kinase</keyword>
<protein>
    <recommendedName>
        <fullName evidence="2">thymidine kinase</fullName>
        <ecNumber evidence="2">2.7.1.21</ecNumber>
    </recommendedName>
</protein>
<proteinExistence type="inferred from homology"/>
<evidence type="ECO:0000256" key="10">
    <source>
        <dbReference type="ARBA" id="ARBA00048254"/>
    </source>
</evidence>
<dbReference type="EC" id="2.7.1.21" evidence="2"/>
<name>A0A6C0EN54_9ZZZZ</name>
<dbReference type="Pfam" id="PF00265">
    <property type="entry name" value="TK"/>
    <property type="match status" value="1"/>
</dbReference>
<dbReference type="PIRSF" id="PIRSF035805">
    <property type="entry name" value="TK_cell"/>
    <property type="match status" value="1"/>
</dbReference>
<evidence type="ECO:0000256" key="5">
    <source>
        <dbReference type="ARBA" id="ARBA00022723"/>
    </source>
</evidence>